<feature type="transmembrane region" description="Helical" evidence="14">
    <location>
        <begin position="526"/>
        <end position="545"/>
    </location>
</feature>
<evidence type="ECO:0000256" key="13">
    <source>
        <dbReference type="RuleBase" id="RU362091"/>
    </source>
</evidence>
<dbReference type="InterPro" id="IPR050277">
    <property type="entry name" value="Sodium:Solute_Symporter"/>
</dbReference>
<keyword evidence="10 14" id="KW-0472">Membrane</keyword>
<evidence type="ECO:0008006" key="17">
    <source>
        <dbReference type="Google" id="ProtNLM"/>
    </source>
</evidence>
<feature type="transmembrane region" description="Helical" evidence="14">
    <location>
        <begin position="183"/>
        <end position="208"/>
    </location>
</feature>
<evidence type="ECO:0000313" key="16">
    <source>
        <dbReference type="Proteomes" id="UP001073227"/>
    </source>
</evidence>
<comment type="catalytic activity">
    <reaction evidence="12">
        <text>L-proline(in) + Na(+)(in) = L-proline(out) + Na(+)(out)</text>
        <dbReference type="Rhea" id="RHEA:28967"/>
        <dbReference type="ChEBI" id="CHEBI:29101"/>
        <dbReference type="ChEBI" id="CHEBI:60039"/>
    </reaction>
</comment>
<gene>
    <name evidence="15" type="ORF">OEG84_13065</name>
</gene>
<feature type="transmembrane region" description="Helical" evidence="14">
    <location>
        <begin position="80"/>
        <end position="102"/>
    </location>
</feature>
<keyword evidence="16" id="KW-1185">Reference proteome</keyword>
<evidence type="ECO:0000256" key="1">
    <source>
        <dbReference type="ARBA" id="ARBA00004651"/>
    </source>
</evidence>
<feature type="transmembrane region" description="Helical" evidence="14">
    <location>
        <begin position="295"/>
        <end position="318"/>
    </location>
</feature>
<keyword evidence="6" id="KW-0769">Symport</keyword>
<evidence type="ECO:0000256" key="4">
    <source>
        <dbReference type="ARBA" id="ARBA00022475"/>
    </source>
</evidence>
<feature type="transmembrane region" description="Helical" evidence="14">
    <location>
        <begin position="440"/>
        <end position="463"/>
    </location>
</feature>
<accession>A0ABT3ZBI6</accession>
<evidence type="ECO:0000256" key="2">
    <source>
        <dbReference type="ARBA" id="ARBA00006434"/>
    </source>
</evidence>
<dbReference type="InterPro" id="IPR001734">
    <property type="entry name" value="Na/solute_symporter"/>
</dbReference>
<dbReference type="PANTHER" id="PTHR48086">
    <property type="entry name" value="SODIUM/PROLINE SYMPORTER-RELATED"/>
    <property type="match status" value="1"/>
</dbReference>
<dbReference type="PROSITE" id="PS50283">
    <property type="entry name" value="NA_SOLUT_SYMP_3"/>
    <property type="match status" value="1"/>
</dbReference>
<sequence length="649" mass="68807">MTDAGNMIWLPLFALFYVAVMLFWTRVAALENRNYETYFSAGHTLSPWISAIILAGASLSGWFLLGGSTEISVRGFTQPGILQGGILLALPGVLFFKRMWFIGQRLRLSSQTELFRSYFDSDFLVVVSTAVAVLFAVGFAGLQLRALSEIIAALSGGMISQLIAGLFLGAVLFAYVGIGGMRAVGYFGVIQTVLALTGVVGLAGFVLISTGGFTHLNDGLQALAEGPDGAGLFMVSGVIQFSAGLGRGAVSGHAETALTSFGLALAFMGFQASPLTAKIVMSTRNANGFAAGQTWVMAGVVGGIIVFGIAIIGAAGLVDANMSLGGMLAQLQTDSPWFMAWLFLGAIAGVQLLAGLGLLTAGESLVRHVYKPYFHSGLSRMATVNLTRIVIGLLTLLSVLMQSLAPVTLSALAALALPLSFQLWTPLLGITWLRWITRSAAATGVGFGIAGVLLTEPLGYQVLSFLGLELPWGRWPWTIHSAAWGMAANLTAVLIISAITNRNAFGEEAQEARRFVASTLRIGSRARALGAVAWSVVLAWLFLAVGPGLVFSNSAFGAIDASGGEWAVGMPSIWAWALLFWALGVGIVWFLSYKMEMASPHMLEIAAYEPRRKLKRDQSSIERERLRKLIVTGALAFVLIVLVAFSFGG</sequence>
<evidence type="ECO:0000256" key="12">
    <source>
        <dbReference type="ARBA" id="ARBA00033708"/>
    </source>
</evidence>
<protein>
    <recommendedName>
        <fullName evidence="17">Sodium:solute symporter</fullName>
    </recommendedName>
</protein>
<keyword evidence="9" id="KW-0406">Ion transport</keyword>
<evidence type="ECO:0000256" key="8">
    <source>
        <dbReference type="ARBA" id="ARBA00023053"/>
    </source>
</evidence>
<name>A0ABT3ZBI6_9HYPH</name>
<dbReference type="PANTHER" id="PTHR48086:SF3">
    <property type="entry name" value="SODIUM_PROLINE SYMPORTER"/>
    <property type="match status" value="1"/>
</dbReference>
<evidence type="ECO:0000256" key="7">
    <source>
        <dbReference type="ARBA" id="ARBA00022989"/>
    </source>
</evidence>
<evidence type="ECO:0000256" key="14">
    <source>
        <dbReference type="SAM" id="Phobius"/>
    </source>
</evidence>
<comment type="subcellular location">
    <subcellularLocation>
        <location evidence="1">Cell membrane</location>
        <topology evidence="1">Multi-pass membrane protein</topology>
    </subcellularLocation>
</comment>
<feature type="transmembrane region" description="Helical" evidence="14">
    <location>
        <begin position="123"/>
        <end position="144"/>
    </location>
</feature>
<comment type="caution">
    <text evidence="15">The sequence shown here is derived from an EMBL/GenBank/DDBJ whole genome shotgun (WGS) entry which is preliminary data.</text>
</comment>
<evidence type="ECO:0000256" key="10">
    <source>
        <dbReference type="ARBA" id="ARBA00023136"/>
    </source>
</evidence>
<keyword evidence="11" id="KW-0739">Sodium transport</keyword>
<proteinExistence type="inferred from homology"/>
<evidence type="ECO:0000256" key="6">
    <source>
        <dbReference type="ARBA" id="ARBA00022847"/>
    </source>
</evidence>
<keyword evidence="5 14" id="KW-0812">Transmembrane</keyword>
<keyword evidence="7 14" id="KW-1133">Transmembrane helix</keyword>
<feature type="transmembrane region" description="Helical" evidence="14">
    <location>
        <begin position="629"/>
        <end position="648"/>
    </location>
</feature>
<feature type="transmembrane region" description="Helical" evidence="14">
    <location>
        <begin position="257"/>
        <end position="275"/>
    </location>
</feature>
<keyword evidence="3" id="KW-0813">Transport</keyword>
<feature type="transmembrane region" description="Helical" evidence="14">
    <location>
        <begin position="411"/>
        <end position="433"/>
    </location>
</feature>
<comment type="similarity">
    <text evidence="2 13">Belongs to the sodium:solute symporter (SSF) (TC 2.A.21) family.</text>
</comment>
<keyword evidence="8" id="KW-0915">Sodium</keyword>
<evidence type="ECO:0000256" key="3">
    <source>
        <dbReference type="ARBA" id="ARBA00022448"/>
    </source>
</evidence>
<evidence type="ECO:0000256" key="5">
    <source>
        <dbReference type="ARBA" id="ARBA00022692"/>
    </source>
</evidence>
<keyword evidence="4" id="KW-1003">Cell membrane</keyword>
<evidence type="ECO:0000256" key="11">
    <source>
        <dbReference type="ARBA" id="ARBA00023201"/>
    </source>
</evidence>
<feature type="transmembrane region" description="Helical" evidence="14">
    <location>
        <begin position="573"/>
        <end position="593"/>
    </location>
</feature>
<feature type="transmembrane region" description="Helical" evidence="14">
    <location>
        <begin position="45"/>
        <end position="65"/>
    </location>
</feature>
<organism evidence="15 16">
    <name type="scientific">Hoeflea algicola</name>
    <dbReference type="NCBI Taxonomy" id="2983763"/>
    <lineage>
        <taxon>Bacteria</taxon>
        <taxon>Pseudomonadati</taxon>
        <taxon>Pseudomonadota</taxon>
        <taxon>Alphaproteobacteria</taxon>
        <taxon>Hyphomicrobiales</taxon>
        <taxon>Rhizobiaceae</taxon>
        <taxon>Hoeflea</taxon>
    </lineage>
</organism>
<dbReference type="InterPro" id="IPR038377">
    <property type="entry name" value="Na/Glc_symporter_sf"/>
</dbReference>
<evidence type="ECO:0000313" key="15">
    <source>
        <dbReference type="EMBL" id="MCY0148611.1"/>
    </source>
</evidence>
<dbReference type="Proteomes" id="UP001073227">
    <property type="component" value="Unassembled WGS sequence"/>
</dbReference>
<feature type="transmembrane region" description="Helical" evidence="14">
    <location>
        <begin position="150"/>
        <end position="176"/>
    </location>
</feature>
<dbReference type="Gene3D" id="1.20.1730.10">
    <property type="entry name" value="Sodium/glucose cotransporter"/>
    <property type="match status" value="1"/>
</dbReference>
<reference evidence="15" key="1">
    <citation type="submission" date="2022-10" db="EMBL/GenBank/DDBJ databases">
        <title>Hoeflea sp. G2-23, isolated from marine algae.</title>
        <authorList>
            <person name="Kristyanto S."/>
            <person name="Kim J.M."/>
            <person name="Jeon C.O."/>
        </authorList>
    </citation>
    <scope>NUCLEOTIDE SEQUENCE</scope>
    <source>
        <strain evidence="15">G2-23</strain>
    </source>
</reference>
<evidence type="ECO:0000256" key="9">
    <source>
        <dbReference type="ARBA" id="ARBA00023065"/>
    </source>
</evidence>
<dbReference type="Pfam" id="PF00474">
    <property type="entry name" value="SSF"/>
    <property type="match status" value="1"/>
</dbReference>
<feature type="transmembrane region" description="Helical" evidence="14">
    <location>
        <begin position="483"/>
        <end position="505"/>
    </location>
</feature>
<feature type="transmembrane region" description="Helical" evidence="14">
    <location>
        <begin position="338"/>
        <end position="361"/>
    </location>
</feature>
<feature type="transmembrane region" description="Helical" evidence="14">
    <location>
        <begin position="382"/>
        <end position="405"/>
    </location>
</feature>
<dbReference type="RefSeq" id="WP_267654161.1">
    <property type="nucleotide sequence ID" value="NZ_JAOVZR010000001.1"/>
</dbReference>
<feature type="transmembrane region" description="Helical" evidence="14">
    <location>
        <begin position="6"/>
        <end position="24"/>
    </location>
</feature>
<dbReference type="EMBL" id="JAOVZR010000001">
    <property type="protein sequence ID" value="MCY0148611.1"/>
    <property type="molecule type" value="Genomic_DNA"/>
</dbReference>